<dbReference type="OrthoDB" id="79630at2759"/>
<dbReference type="VEuPathDB" id="FungiDB:H310_08231"/>
<name>A0A024TZY4_9STRA</name>
<accession>A0A024TZY4</accession>
<feature type="region of interest" description="Disordered" evidence="1">
    <location>
        <begin position="484"/>
        <end position="507"/>
    </location>
</feature>
<evidence type="ECO:0000256" key="1">
    <source>
        <dbReference type="SAM" id="MobiDB-lite"/>
    </source>
</evidence>
<dbReference type="EMBL" id="KI913967">
    <property type="protein sequence ID" value="ETV99573.1"/>
    <property type="molecule type" value="Genomic_DNA"/>
</dbReference>
<dbReference type="RefSeq" id="XP_008872128.1">
    <property type="nucleotide sequence ID" value="XM_008873906.1"/>
</dbReference>
<proteinExistence type="predicted"/>
<sequence length="859" mass="96919">MFFKTDSMSWKRYEEEARASRKRFLAELTRRELPAKDSEPLTDVARIQNDTLNFVIMDYAQKPEGLPRGDILLDLFGRNSVSHEIHEDFPWKTLRPPSTGSQWGRKCSTNSSNESVVHVEEDAPNTVKMRKIESALEFGSSPAINFHPIDASKEIFESAILDEFTDFSISTSCNWYDELNRWSVLVDSVNDAIHTSQVLFKMPTKDDVKDEDIVTFETIALPCTLTCEDVVGEKEILHHNDMWTSNAETAPDCNQLTSKSRTTQSRKPGSGASPPQFPQLFENVRCPQPSSYLDEVAPKHILARQPGNNDPRHVIRPIDIGLNLSALDKGQFSWRETNLTTFESARLDDAVVFAGTEDYPTSIFDLPLNNDMNLNDTLFEQESDGVHIHQLQLPPTNDRYLLDAFLKAFRTGTKDIFDLAVAHTPTHPRISPSTLSISMPSFCLATSSNVKDMGVLYDDEPKSGESIEFVLTQEIPPKEFILVSRTSPEKKRKHGETNDNLASKPKRQLRCRKSTLQHVNELNTIDPSKQDSNATSPLHKLISRAARPLIWKLSSKKVLRIEETASKSALQHLSLGSLNSKLQAKYLDLKRIQSSATLDEKLQRAQIIRDLFFVHTLRLTQQVLDEHGVQGCKTFVRTCVTKSKVERLLGEKYIVQLRNLIRLSQDEEDLPVVVTPEKIPTRNSRPCPVLISVDLPISVDVNELLKPGEFNQIHRELEPPLSLIIGMQVGLCVVEKAIFLDDNHTKQFAFQVAQIQHQFAKIWVILENYPSGNAKEVDKLEQCYLAFATASMGYSIPVVAMISTSPQESATYIRKIIKQHCSSVMASNAYRYFVPSSRLSLCSSLKISNLQGKKAKRSA</sequence>
<dbReference type="RefSeq" id="XP_008872129.1">
    <property type="nucleotide sequence ID" value="XM_008873907.1"/>
</dbReference>
<evidence type="ECO:0000313" key="2">
    <source>
        <dbReference type="EMBL" id="ETV99573.1"/>
    </source>
</evidence>
<reference evidence="2" key="1">
    <citation type="submission" date="2013-12" db="EMBL/GenBank/DDBJ databases">
        <title>The Genome Sequence of Aphanomyces invadans NJM9701.</title>
        <authorList>
            <consortium name="The Broad Institute Genomics Platform"/>
            <person name="Russ C."/>
            <person name="Tyler B."/>
            <person name="van West P."/>
            <person name="Dieguez-Uribeondo J."/>
            <person name="Young S.K."/>
            <person name="Zeng Q."/>
            <person name="Gargeya S."/>
            <person name="Fitzgerald M."/>
            <person name="Abouelleil A."/>
            <person name="Alvarado L."/>
            <person name="Chapman S.B."/>
            <person name="Gainer-Dewar J."/>
            <person name="Goldberg J."/>
            <person name="Griggs A."/>
            <person name="Gujja S."/>
            <person name="Hansen M."/>
            <person name="Howarth C."/>
            <person name="Imamovic A."/>
            <person name="Ireland A."/>
            <person name="Larimer J."/>
            <person name="McCowan C."/>
            <person name="Murphy C."/>
            <person name="Pearson M."/>
            <person name="Poon T.W."/>
            <person name="Priest M."/>
            <person name="Roberts A."/>
            <person name="Saif S."/>
            <person name="Shea T."/>
            <person name="Sykes S."/>
            <person name="Wortman J."/>
            <person name="Nusbaum C."/>
            <person name="Birren B."/>
        </authorList>
    </citation>
    <scope>NUCLEOTIDE SEQUENCE [LARGE SCALE GENOMIC DNA]</scope>
    <source>
        <strain evidence="2">NJM9701</strain>
    </source>
</reference>
<dbReference type="AlphaFoldDB" id="A0A024TZY4"/>
<gene>
    <name evidence="2" type="ORF">H310_08231</name>
</gene>
<dbReference type="GeneID" id="20085281"/>
<dbReference type="EMBL" id="KI913967">
    <property type="protein sequence ID" value="ETV99572.1"/>
    <property type="molecule type" value="Genomic_DNA"/>
</dbReference>
<feature type="compositionally biased region" description="Polar residues" evidence="1">
    <location>
        <begin position="247"/>
        <end position="267"/>
    </location>
</feature>
<protein>
    <submittedName>
        <fullName evidence="2">Uncharacterized protein</fullName>
    </submittedName>
</protein>
<feature type="region of interest" description="Disordered" evidence="1">
    <location>
        <begin position="247"/>
        <end position="280"/>
    </location>
</feature>
<organism evidence="2">
    <name type="scientific">Aphanomyces invadans</name>
    <dbReference type="NCBI Taxonomy" id="157072"/>
    <lineage>
        <taxon>Eukaryota</taxon>
        <taxon>Sar</taxon>
        <taxon>Stramenopiles</taxon>
        <taxon>Oomycota</taxon>
        <taxon>Saprolegniomycetes</taxon>
        <taxon>Saprolegniales</taxon>
        <taxon>Verrucalvaceae</taxon>
        <taxon>Aphanomyces</taxon>
    </lineage>
</organism>